<evidence type="ECO:0000256" key="7">
    <source>
        <dbReference type="ARBA" id="ARBA00023054"/>
    </source>
</evidence>
<evidence type="ECO:0000256" key="3">
    <source>
        <dbReference type="ARBA" id="ARBA00022763"/>
    </source>
</evidence>
<dbReference type="EMBL" id="CP000575">
    <property type="protein sequence ID" value="ABN69190.1"/>
    <property type="molecule type" value="Genomic_DNA"/>
</dbReference>
<dbReference type="GeneID" id="4907559"/>
<keyword evidence="3" id="KW-0227">DNA damage</keyword>
<dbReference type="SUPFAM" id="SSF75712">
    <property type="entry name" value="Rad50 coiled-coil Zn hook"/>
    <property type="match status" value="1"/>
</dbReference>
<feature type="binding site" evidence="9">
    <location>
        <position position="412"/>
    </location>
    <ligand>
        <name>Zn(2+)</name>
        <dbReference type="ChEBI" id="CHEBI:29105"/>
    </ligand>
</feature>
<keyword evidence="6" id="KW-0067">ATP-binding</keyword>
<dbReference type="Gene3D" id="3.40.50.300">
    <property type="entry name" value="P-loop containing nucleotide triphosphate hydrolases"/>
    <property type="match status" value="2"/>
</dbReference>
<dbReference type="PROSITE" id="PS51131">
    <property type="entry name" value="ZN_HOOK"/>
    <property type="match status" value="1"/>
</dbReference>
<dbReference type="GO" id="GO:0006302">
    <property type="term" value="P:double-strand break repair"/>
    <property type="evidence" value="ECO:0007669"/>
    <property type="project" value="InterPro"/>
</dbReference>
<dbReference type="RefSeq" id="WP_011838381.1">
    <property type="nucleotide sequence ID" value="NC_009033.1"/>
</dbReference>
<gene>
    <name evidence="12" type="ordered locus">Smar_0077</name>
</gene>
<dbReference type="eggNOG" id="arCOG00368">
    <property type="taxonomic scope" value="Archaea"/>
</dbReference>
<protein>
    <submittedName>
        <fullName evidence="12">SMC domain protein</fullName>
    </submittedName>
</protein>
<evidence type="ECO:0000259" key="11">
    <source>
        <dbReference type="PROSITE" id="PS51131"/>
    </source>
</evidence>
<feature type="coiled-coil region" evidence="10">
    <location>
        <begin position="212"/>
        <end position="597"/>
    </location>
</feature>
<evidence type="ECO:0000256" key="4">
    <source>
        <dbReference type="ARBA" id="ARBA00022801"/>
    </source>
</evidence>
<keyword evidence="1 9" id="KW-0479">Metal-binding</keyword>
<dbReference type="KEGG" id="smr:Smar_0077"/>
<keyword evidence="4" id="KW-0378">Hydrolase</keyword>
<dbReference type="GO" id="GO:0005524">
    <property type="term" value="F:ATP binding"/>
    <property type="evidence" value="ECO:0007669"/>
    <property type="project" value="UniProtKB-KW"/>
</dbReference>
<dbReference type="OrthoDB" id="19259at2157"/>
<dbReference type="InterPro" id="IPR003593">
    <property type="entry name" value="AAA+_ATPase"/>
</dbReference>
<feature type="binding site" evidence="9">
    <location>
        <position position="409"/>
    </location>
    <ligand>
        <name>Zn(2+)</name>
        <dbReference type="ChEBI" id="CHEBI:29105"/>
    </ligand>
</feature>
<dbReference type="Pfam" id="PF13304">
    <property type="entry name" value="AAA_21"/>
    <property type="match status" value="1"/>
</dbReference>
<dbReference type="HOGENOM" id="CLU_004785_0_2_2"/>
<evidence type="ECO:0000256" key="8">
    <source>
        <dbReference type="ARBA" id="ARBA00023204"/>
    </source>
</evidence>
<dbReference type="InterPro" id="IPR003959">
    <property type="entry name" value="ATPase_AAA_core"/>
</dbReference>
<evidence type="ECO:0000313" key="13">
    <source>
        <dbReference type="Proteomes" id="UP000000254"/>
    </source>
</evidence>
<proteinExistence type="predicted"/>
<name>A3DKN0_STAMF</name>
<dbReference type="Proteomes" id="UP000000254">
    <property type="component" value="Chromosome"/>
</dbReference>
<dbReference type="SUPFAM" id="SSF52540">
    <property type="entry name" value="P-loop containing nucleoside triphosphate hydrolases"/>
    <property type="match status" value="1"/>
</dbReference>
<dbReference type="GO" id="GO:0016887">
    <property type="term" value="F:ATP hydrolysis activity"/>
    <property type="evidence" value="ECO:0007669"/>
    <property type="project" value="InterPro"/>
</dbReference>
<organism evidence="12 13">
    <name type="scientific">Staphylothermus marinus (strain ATCC 43588 / DSM 3639 / JCM 9404 / F1)</name>
    <dbReference type="NCBI Taxonomy" id="399550"/>
    <lineage>
        <taxon>Archaea</taxon>
        <taxon>Thermoproteota</taxon>
        <taxon>Thermoprotei</taxon>
        <taxon>Desulfurococcales</taxon>
        <taxon>Desulfurococcaceae</taxon>
        <taxon>Staphylothermus</taxon>
    </lineage>
</organism>
<evidence type="ECO:0000313" key="12">
    <source>
        <dbReference type="EMBL" id="ABN69190.1"/>
    </source>
</evidence>
<dbReference type="InterPro" id="IPR013134">
    <property type="entry name" value="Zn_hook_RAD50"/>
</dbReference>
<feature type="domain" description="Zinc-hook" evidence="11">
    <location>
        <begin position="362"/>
        <end position="461"/>
    </location>
</feature>
<evidence type="ECO:0000256" key="6">
    <source>
        <dbReference type="ARBA" id="ARBA00022840"/>
    </source>
</evidence>
<dbReference type="InterPro" id="IPR038729">
    <property type="entry name" value="Rad50/SbcC_AAA"/>
</dbReference>
<dbReference type="STRING" id="399550.Smar_0077"/>
<keyword evidence="5 9" id="KW-0862">Zinc</keyword>
<dbReference type="AlphaFoldDB" id="A3DKN0"/>
<evidence type="ECO:0000256" key="2">
    <source>
        <dbReference type="ARBA" id="ARBA00022741"/>
    </source>
</evidence>
<dbReference type="InterPro" id="IPR027417">
    <property type="entry name" value="P-loop_NTPase"/>
</dbReference>
<dbReference type="Gene3D" id="1.10.287.510">
    <property type="entry name" value="Helix hairpin bin"/>
    <property type="match status" value="1"/>
</dbReference>
<evidence type="ECO:0000256" key="1">
    <source>
        <dbReference type="ARBA" id="ARBA00022723"/>
    </source>
</evidence>
<sequence>MIILGLRLKNIRSYIDKTIVFPRQGITVIYGDVGTGKSTILSSIAYALFGQPKSKIPDPMERYAYPKGEDLLRIGTREGYVRLLIQQKNRIILVERRLIKRSEGKVSDPGGRLVVFEYVEENGEQKLKLIHDRYYSSEELKRRVLKELGIPEIISKQKPLIFTNAIYVPQFSVNDIINLGDNERILLINKALNIDKYNNIKTNLSKLTSQILNSEIKNLRNYEQRLESILGKNSIEELEKKIKEAEKEINNINMAIQQVDESIRKLENEIKNYQQQYEKKQEERNNIKQKLAVIKHSLEELRAKEDNIKQLTSLLGLNEPIQLDVLSSKIKSQLEEIDKQLKNIDQRKQELQKKIEENRHLSETINAEINKYREKIGELKAKINSKNEMLSEKQKELLEKEELLKKGICPLCKQKIAHEHGYKLINSLKNEIETIKKEILEIQQLLRTALEELKKYEDKNLEINNEIKRLDEQLRIIDKERDKLINEKMELNDKLSKLTEIKRLCDEIEKLKQKIRDKDLLEKQLVHIETSISELKKIIDEETRKYKLLMNKKTDLIGKREKVKAEIESYKQQIQQLKEYYEEYQKTKEQRMFLENMKKFLYGERNRRGLFYDLVEKVEERVRSIAYDKFRSLFINYFLKLMEDHEILDVDLDEKFSPVFRIKTKRIIGEITQPSGGQLTSVSLAYRLALNAVARSMTPQLRNSTLILDEPTYGFSPERVEKLRELLYEISNRGKRQIIVVTHDRNLLDVGDCRIKLDINRENNETIVNYEECNNLSKEYYTYIENILSKGYTSILTTREAEEKEEKLVGGFEPKFKSRKVSKSRSIFDFLA</sequence>
<dbReference type="PANTHER" id="PTHR32114">
    <property type="entry name" value="ABC TRANSPORTER ABCH.3"/>
    <property type="match status" value="1"/>
</dbReference>
<dbReference type="PANTHER" id="PTHR32114:SF2">
    <property type="entry name" value="ABC TRANSPORTER ABCH.3"/>
    <property type="match status" value="1"/>
</dbReference>
<evidence type="ECO:0000256" key="5">
    <source>
        <dbReference type="ARBA" id="ARBA00022833"/>
    </source>
</evidence>
<evidence type="ECO:0000256" key="10">
    <source>
        <dbReference type="SAM" id="Coils"/>
    </source>
</evidence>
<dbReference type="SMART" id="SM00382">
    <property type="entry name" value="AAA"/>
    <property type="match status" value="1"/>
</dbReference>
<reference evidence="13" key="1">
    <citation type="journal article" date="2009" name="BMC Genomics">
        <title>The complete genome sequence of Staphylothermus marinus reveals differences in sulfur metabolism among heterotrophic Crenarchaeota.</title>
        <authorList>
            <person name="Anderson I.J."/>
            <person name="Dharmarajan L."/>
            <person name="Rodriguez J."/>
            <person name="Hooper S."/>
            <person name="Porat I."/>
            <person name="Ulrich L.E."/>
            <person name="Elkins J.G."/>
            <person name="Mavromatis K."/>
            <person name="Sun H."/>
            <person name="Land M."/>
            <person name="Lapidus A."/>
            <person name="Lucas S."/>
            <person name="Barry K."/>
            <person name="Huber H."/>
            <person name="Zhulin I.B."/>
            <person name="Whitman W.B."/>
            <person name="Mukhopadhyay B."/>
            <person name="Woese C."/>
            <person name="Bristow J."/>
            <person name="Kyrpides N."/>
        </authorList>
    </citation>
    <scope>NUCLEOTIDE SEQUENCE [LARGE SCALE GENOMIC DNA]</scope>
    <source>
        <strain evidence="13">ATCC 43588 / DSM 3639 / JCM 9404 / F1</strain>
    </source>
</reference>
<dbReference type="GO" id="GO:0046872">
    <property type="term" value="F:metal ion binding"/>
    <property type="evidence" value="ECO:0007669"/>
    <property type="project" value="UniProtKB-UniRule"/>
</dbReference>
<keyword evidence="8" id="KW-0234">DNA repair</keyword>
<keyword evidence="13" id="KW-1185">Reference proteome</keyword>
<evidence type="ECO:0000256" key="9">
    <source>
        <dbReference type="PROSITE-ProRule" id="PRU00471"/>
    </source>
</evidence>
<keyword evidence="2" id="KW-0547">Nucleotide-binding</keyword>
<accession>A3DKN0</accession>
<keyword evidence="7 10" id="KW-0175">Coiled coil</keyword>
<reference evidence="12 13" key="2">
    <citation type="journal article" date="2009" name="Stand. Genomic Sci.">
        <title>Complete genome sequence of Staphylothermus marinus Stetter and Fiala 1986 type strain F1.</title>
        <authorList>
            <person name="Anderson I.J."/>
            <person name="Sun H."/>
            <person name="Lapidus A."/>
            <person name="Copeland A."/>
            <person name="Glavina Del Rio T."/>
            <person name="Tice H."/>
            <person name="Dalin E."/>
            <person name="Lucas S."/>
            <person name="Barry K."/>
            <person name="Land M."/>
            <person name="Richardson P."/>
            <person name="Huber H."/>
            <person name="Kyrpides N.C."/>
        </authorList>
    </citation>
    <scope>NUCLEOTIDE SEQUENCE [LARGE SCALE GENOMIC DNA]</scope>
    <source>
        <strain evidence="13">ATCC 43588 / DSM 3639 / JCM 9404 / F1</strain>
    </source>
</reference>
<dbReference type="Pfam" id="PF13476">
    <property type="entry name" value="AAA_23"/>
    <property type="match status" value="1"/>
</dbReference>